<dbReference type="Gene3D" id="1.10.1330.10">
    <property type="entry name" value="Dockerin domain"/>
    <property type="match status" value="1"/>
</dbReference>
<proteinExistence type="predicted"/>
<dbReference type="EMBL" id="CP036278">
    <property type="protein sequence ID" value="QDU57038.1"/>
    <property type="molecule type" value="Genomic_DNA"/>
</dbReference>
<evidence type="ECO:0008006" key="3">
    <source>
        <dbReference type="Google" id="ProtNLM"/>
    </source>
</evidence>
<name>A0A518AQP0_9BACT</name>
<dbReference type="InterPro" id="IPR036439">
    <property type="entry name" value="Dockerin_dom_sf"/>
</dbReference>
<dbReference type="AlphaFoldDB" id="A0A518AQP0"/>
<evidence type="ECO:0000313" key="2">
    <source>
        <dbReference type="Proteomes" id="UP000315750"/>
    </source>
</evidence>
<dbReference type="GO" id="GO:0000272">
    <property type="term" value="P:polysaccharide catabolic process"/>
    <property type="evidence" value="ECO:0007669"/>
    <property type="project" value="InterPro"/>
</dbReference>
<dbReference type="Proteomes" id="UP000315750">
    <property type="component" value="Chromosome"/>
</dbReference>
<sequence length="366" mass="38947">MHNRPLYWALLLLSATALNHVWLRSCTAAPAAFWFSTDATLPGTPGVPEFTSAVGIPRTLHIWAQPNTLTSGDWNASTNPFLKFQNVSLDIVSPESTFDIDPDSIVVYNPTYASGEDRFSNVGDSSTGLTESDGSALGSYDDLPIGFSKGLLDLQGFSMPANYAQGFGVTCDASDSYCGTTDSGSPAWLFASFAVTPTSDTGSVEFWMQIGRNGINGVDASDALLGSGTIEVQFGIDTEGFAPFDYDAEYDRKLTLANDDSDVTLLLAGPGDYNADGAVDELDYAVWKKDFGTNSYDADGNGDGIVSLADYTIWRDNLDATSTGALASLNVSQVPEPSTFAMLAGFTTLAWNLSSSSRARHSSNCE</sequence>
<dbReference type="KEGG" id="amuc:Pan181_32520"/>
<dbReference type="SUPFAM" id="SSF63446">
    <property type="entry name" value="Type I dockerin domain"/>
    <property type="match status" value="1"/>
</dbReference>
<accession>A0A518AQP0</accession>
<keyword evidence="2" id="KW-1185">Reference proteome</keyword>
<organism evidence="1 2">
    <name type="scientific">Aeoliella mucimassa</name>
    <dbReference type="NCBI Taxonomy" id="2527972"/>
    <lineage>
        <taxon>Bacteria</taxon>
        <taxon>Pseudomonadati</taxon>
        <taxon>Planctomycetota</taxon>
        <taxon>Planctomycetia</taxon>
        <taxon>Pirellulales</taxon>
        <taxon>Lacipirellulaceae</taxon>
        <taxon>Aeoliella</taxon>
    </lineage>
</organism>
<protein>
    <recommendedName>
        <fullName evidence="3">PEP-CTERM protein-sorting domain-containing protein</fullName>
    </recommendedName>
</protein>
<gene>
    <name evidence="1" type="ORF">Pan181_32520</name>
</gene>
<reference evidence="1 2" key="1">
    <citation type="submission" date="2019-02" db="EMBL/GenBank/DDBJ databases">
        <title>Deep-cultivation of Planctomycetes and their phenomic and genomic characterization uncovers novel biology.</title>
        <authorList>
            <person name="Wiegand S."/>
            <person name="Jogler M."/>
            <person name="Boedeker C."/>
            <person name="Pinto D."/>
            <person name="Vollmers J."/>
            <person name="Rivas-Marin E."/>
            <person name="Kohn T."/>
            <person name="Peeters S.H."/>
            <person name="Heuer A."/>
            <person name="Rast P."/>
            <person name="Oberbeckmann S."/>
            <person name="Bunk B."/>
            <person name="Jeske O."/>
            <person name="Meyerdierks A."/>
            <person name="Storesund J.E."/>
            <person name="Kallscheuer N."/>
            <person name="Luecker S."/>
            <person name="Lage O.M."/>
            <person name="Pohl T."/>
            <person name="Merkel B.J."/>
            <person name="Hornburger P."/>
            <person name="Mueller R.-W."/>
            <person name="Bruemmer F."/>
            <person name="Labrenz M."/>
            <person name="Spormann A.M."/>
            <person name="Op den Camp H."/>
            <person name="Overmann J."/>
            <person name="Amann R."/>
            <person name="Jetten M.S.M."/>
            <person name="Mascher T."/>
            <person name="Medema M.H."/>
            <person name="Devos D.P."/>
            <person name="Kaster A.-K."/>
            <person name="Ovreas L."/>
            <person name="Rohde M."/>
            <person name="Galperin M.Y."/>
            <person name="Jogler C."/>
        </authorList>
    </citation>
    <scope>NUCLEOTIDE SEQUENCE [LARGE SCALE GENOMIC DNA]</scope>
    <source>
        <strain evidence="1 2">Pan181</strain>
    </source>
</reference>
<dbReference type="RefSeq" id="WP_145247920.1">
    <property type="nucleotide sequence ID" value="NZ_CP036278.1"/>
</dbReference>
<dbReference type="OrthoDB" id="274681at2"/>
<evidence type="ECO:0000313" key="1">
    <source>
        <dbReference type="EMBL" id="QDU57038.1"/>
    </source>
</evidence>